<dbReference type="InterPro" id="IPR028889">
    <property type="entry name" value="USP"/>
</dbReference>
<dbReference type="InterPro" id="IPR036397">
    <property type="entry name" value="RNaseH_sf"/>
</dbReference>
<evidence type="ECO:0000256" key="1">
    <source>
        <dbReference type="ARBA" id="ARBA00001663"/>
    </source>
</evidence>
<dbReference type="OMA" id="GCISCEM"/>
<dbReference type="GO" id="GO:0000932">
    <property type="term" value="C:P-body"/>
    <property type="evidence" value="ECO:0007669"/>
    <property type="project" value="TreeGrafter"/>
</dbReference>
<dbReference type="AlphaFoldDB" id="A0A642UZ52"/>
<dbReference type="SUPFAM" id="SSF54001">
    <property type="entry name" value="Cysteine proteinases"/>
    <property type="match status" value="1"/>
</dbReference>
<dbReference type="Gene3D" id="2.130.10.10">
    <property type="entry name" value="YVTN repeat-like/Quinoprotein amine dehydrogenase"/>
    <property type="match status" value="1"/>
</dbReference>
<comment type="subcellular location">
    <subcellularLocation>
        <location evidence="2">Cytoplasm</location>
    </subcellularLocation>
</comment>
<dbReference type="Pfam" id="PF20770">
    <property type="entry name" value="PAN2_N"/>
    <property type="match status" value="1"/>
</dbReference>
<dbReference type="GO" id="GO:0031251">
    <property type="term" value="C:PAN complex"/>
    <property type="evidence" value="ECO:0007669"/>
    <property type="project" value="TreeGrafter"/>
</dbReference>
<keyword evidence="8" id="KW-0677">Repeat</keyword>
<evidence type="ECO:0000256" key="9">
    <source>
        <dbReference type="ARBA" id="ARBA00022801"/>
    </source>
</evidence>
<dbReference type="GO" id="GO:0000289">
    <property type="term" value="P:nuclear-transcribed mRNA poly(A) tail shortening"/>
    <property type="evidence" value="ECO:0007669"/>
    <property type="project" value="TreeGrafter"/>
</dbReference>
<evidence type="ECO:0000313" key="12">
    <source>
        <dbReference type="EMBL" id="KAA8908261.1"/>
    </source>
</evidence>
<evidence type="ECO:0000259" key="11">
    <source>
        <dbReference type="PROSITE" id="PS50235"/>
    </source>
</evidence>
<dbReference type="CDD" id="cd06143">
    <property type="entry name" value="PAN2_exo"/>
    <property type="match status" value="1"/>
</dbReference>
<keyword evidence="3" id="KW-0963">Cytoplasm</keyword>
<dbReference type="InterPro" id="IPR050785">
    <property type="entry name" value="PAN2-PAN3_catalytic_subunit"/>
</dbReference>
<dbReference type="GO" id="GO:0006397">
    <property type="term" value="P:mRNA processing"/>
    <property type="evidence" value="ECO:0007669"/>
    <property type="project" value="UniProtKB-KW"/>
</dbReference>
<dbReference type="RefSeq" id="XP_034014946.1">
    <property type="nucleotide sequence ID" value="XM_034154936.1"/>
</dbReference>
<dbReference type="FunFam" id="3.30.420.10:FF:000028">
    <property type="entry name" value="PAN2-PAN3 deadenylation complex catalytic subunit PAN2"/>
    <property type="match status" value="1"/>
</dbReference>
<comment type="catalytic activity">
    <reaction evidence="1">
        <text>Exonucleolytic cleavage of poly(A) to 5'-AMP.</text>
        <dbReference type="EC" id="3.1.13.4"/>
    </reaction>
</comment>
<dbReference type="InterPro" id="IPR013520">
    <property type="entry name" value="Ribonucl_H"/>
</dbReference>
<evidence type="ECO:0000256" key="6">
    <source>
        <dbReference type="ARBA" id="ARBA00022722"/>
    </source>
</evidence>
<reference evidence="12 13" key="1">
    <citation type="submission" date="2019-07" db="EMBL/GenBank/DDBJ databases">
        <title>Genome assembly of two rare yeast pathogens: Diutina rugosa and Trichomonascus ciferrii.</title>
        <authorList>
            <person name="Mixao V."/>
            <person name="Saus E."/>
            <person name="Hansen A."/>
            <person name="Lass-Flor C."/>
            <person name="Gabaldon T."/>
        </authorList>
    </citation>
    <scope>NUCLEOTIDE SEQUENCE [LARGE SCALE GENOMIC DNA]</scope>
    <source>
        <strain evidence="12 13">CBS 613</strain>
    </source>
</reference>
<dbReference type="SUPFAM" id="SSF53098">
    <property type="entry name" value="Ribonuclease H-like"/>
    <property type="match status" value="1"/>
</dbReference>
<dbReference type="InterPro" id="IPR012337">
    <property type="entry name" value="RNaseH-like_sf"/>
</dbReference>
<keyword evidence="13" id="KW-1185">Reference proteome</keyword>
<dbReference type="VEuPathDB" id="FungiDB:DIURU_000230"/>
<keyword evidence="6" id="KW-0540">Nuclease</keyword>
<feature type="domain" description="USP" evidence="11">
    <location>
        <begin position="386"/>
        <end position="725"/>
    </location>
</feature>
<dbReference type="InterPro" id="IPR048841">
    <property type="entry name" value="PAN2_N"/>
</dbReference>
<dbReference type="GO" id="GO:0003676">
    <property type="term" value="F:nucleic acid binding"/>
    <property type="evidence" value="ECO:0007669"/>
    <property type="project" value="InterPro"/>
</dbReference>
<organism evidence="12 13">
    <name type="scientific">Diutina rugosa</name>
    <name type="common">Yeast</name>
    <name type="synonym">Candida rugosa</name>
    <dbReference type="NCBI Taxonomy" id="5481"/>
    <lineage>
        <taxon>Eukaryota</taxon>
        <taxon>Fungi</taxon>
        <taxon>Dikarya</taxon>
        <taxon>Ascomycota</taxon>
        <taxon>Saccharomycotina</taxon>
        <taxon>Pichiomycetes</taxon>
        <taxon>Debaryomycetaceae</taxon>
        <taxon>Diutina</taxon>
    </lineage>
</organism>
<dbReference type="GO" id="GO:0004535">
    <property type="term" value="F:poly(A)-specific ribonuclease activity"/>
    <property type="evidence" value="ECO:0007669"/>
    <property type="project" value="UniProtKB-EC"/>
</dbReference>
<dbReference type="SMART" id="SM00479">
    <property type="entry name" value="EXOIII"/>
    <property type="match status" value="1"/>
</dbReference>
<accession>A0A642UZ52</accession>
<dbReference type="InterPro" id="IPR028881">
    <property type="entry name" value="PAN2_UCH_dom"/>
</dbReference>
<evidence type="ECO:0000256" key="3">
    <source>
        <dbReference type="ARBA" id="ARBA00022490"/>
    </source>
</evidence>
<dbReference type="EMBL" id="SWFT01000009">
    <property type="protein sequence ID" value="KAA8908261.1"/>
    <property type="molecule type" value="Genomic_DNA"/>
</dbReference>
<name>A0A642UZ52_DIURU</name>
<dbReference type="Gene3D" id="3.30.420.10">
    <property type="entry name" value="Ribonuclease H-like superfamily/Ribonuclease H"/>
    <property type="match status" value="1"/>
</dbReference>
<protein>
    <recommendedName>
        <fullName evidence="11">USP domain-containing protein</fullName>
    </recommendedName>
</protein>
<keyword evidence="4" id="KW-0853">WD repeat</keyword>
<gene>
    <name evidence="12" type="ORF">DIURU_000230</name>
</gene>
<evidence type="ECO:0000256" key="10">
    <source>
        <dbReference type="ARBA" id="ARBA00022839"/>
    </source>
</evidence>
<comment type="caution">
    <text evidence="12">The sequence shown here is derived from an EMBL/GenBank/DDBJ whole genome shotgun (WGS) entry which is preliminary data.</text>
</comment>
<dbReference type="Pfam" id="PF00929">
    <property type="entry name" value="RNase_T"/>
    <property type="match status" value="1"/>
</dbReference>
<dbReference type="InterPro" id="IPR038765">
    <property type="entry name" value="Papain-like_cys_pep_sf"/>
</dbReference>
<evidence type="ECO:0000256" key="2">
    <source>
        <dbReference type="ARBA" id="ARBA00004496"/>
    </source>
</evidence>
<dbReference type="OrthoDB" id="16516at2759"/>
<dbReference type="SUPFAM" id="SSF50978">
    <property type="entry name" value="WD40 repeat-like"/>
    <property type="match status" value="1"/>
</dbReference>
<evidence type="ECO:0000313" key="13">
    <source>
        <dbReference type="Proteomes" id="UP000449547"/>
    </source>
</evidence>
<dbReference type="Pfam" id="PF13423">
    <property type="entry name" value="UCH_1"/>
    <property type="match status" value="1"/>
</dbReference>
<dbReference type="InterPro" id="IPR036322">
    <property type="entry name" value="WD40_repeat_dom_sf"/>
</dbReference>
<evidence type="ECO:0000256" key="5">
    <source>
        <dbReference type="ARBA" id="ARBA00022664"/>
    </source>
</evidence>
<proteinExistence type="predicted"/>
<sequence>MLHNLRSFTFNCSAINDVVVGGSQGLAKFDLHKPHHLVAFDYKGSISKLHHTAKFLAIGGMEGSMDLFDPVSNSVVKQFAGHNGGRIIDIDIQGSYIATCGESCRPSPSRKLAEYYTDPLVNIYDVRMMKPLAPISFPAGASSVRFHPKLPNIIIMASKYGQIQFVDIYDQLNVFVYQVDPSGPPPVKGAPARFAHLQISDNGDFMAFTDGVTTNNLHLWSYSALNKDFTSFPASLDQPDFVADILPPPMSVEGDVPLSTVGLPYYKDLLLSNYANDLIFTKELAKVPVTPTSDKQGWHPYDKQKFGQRNQIQPYQSLTASKSSRKFLSEQNLTPNPNDSGANHVFDYTSATGVPPCYAKHEIQYSKFGVRDFDFRFYNRSEGQFSGLESQTNNSYINSVLQLYSFCSGLYNHVIDALVPEDLPNDPDTIMNGNPQGSSVLLETAYLFDMMHKASGTNVVIGNLSQILTSNKEAQAQGLVVDDNILAQLTASDLTSLLIRFNHFFLDQLQPLELMKIPFSVTYQGQCGETRSHQGQQYALEISTPPTLFSSNRYRRPTSLSIIHYIEHSLSRSDEIPCNLSHRNHSTGEPPAHLMEVSMVISQLPPVLSLALCLNSDDFAAISTSKKWLAPSFWVGRHPNTGKPQIKASQSEGAFSYNLLGYVCQVSHAPNTPDARGVNNLVTFVKRDDKWWLFNDFLVMEIPESEVFNLSYSWKRPIMVLYTREDIKNVPYKYFDVPTFAKRNVDDSIIYRDHFARGLREDAQRTYTLLTREEAPRPGTLIAIDAEFVTLKPDLVEVFAKGYRRVLRPKQYSLARVSVLRGEGSAMGSAFIDDYIVHTSIIHDYLTNYSGIEPGDLDLNQSSKGLVTLQTAYRKLWLLLNMGCIFVGHGLYNDFRCINLQVPQAQICDTIELFYKQDFKRQLSLKFLAYVLLQTDVQTGNHDSIEDAYTALMLFNKYRQLKREGTFEQALNRIYAEGQQLRFKVPELAEQN</sequence>
<dbReference type="Gene3D" id="3.90.70.10">
    <property type="entry name" value="Cysteine proteinases"/>
    <property type="match status" value="1"/>
</dbReference>
<dbReference type="PROSITE" id="PS50235">
    <property type="entry name" value="USP_3"/>
    <property type="match status" value="1"/>
</dbReference>
<dbReference type="Proteomes" id="UP000449547">
    <property type="component" value="Unassembled WGS sequence"/>
</dbReference>
<dbReference type="PANTHER" id="PTHR15728">
    <property type="entry name" value="DEADENYLATION COMPLEX CATALYTIC SUBUNIT PAN2"/>
    <property type="match status" value="1"/>
</dbReference>
<dbReference type="GeneID" id="54778883"/>
<evidence type="ECO:0000256" key="4">
    <source>
        <dbReference type="ARBA" id="ARBA00022574"/>
    </source>
</evidence>
<keyword evidence="7" id="KW-0479">Metal-binding</keyword>
<keyword evidence="9" id="KW-0378">Hydrolase</keyword>
<keyword evidence="10" id="KW-0269">Exonuclease</keyword>
<dbReference type="PANTHER" id="PTHR15728:SF0">
    <property type="entry name" value="PAN2-PAN3 DEADENYLATION COMPLEX CATALYTIC SUBUNIT PAN2"/>
    <property type="match status" value="1"/>
</dbReference>
<dbReference type="GO" id="GO:0046872">
    <property type="term" value="F:metal ion binding"/>
    <property type="evidence" value="ECO:0007669"/>
    <property type="project" value="UniProtKB-KW"/>
</dbReference>
<evidence type="ECO:0000256" key="7">
    <source>
        <dbReference type="ARBA" id="ARBA00022723"/>
    </source>
</evidence>
<dbReference type="InterPro" id="IPR015943">
    <property type="entry name" value="WD40/YVTN_repeat-like_dom_sf"/>
</dbReference>
<keyword evidence="5" id="KW-0507">mRNA processing</keyword>
<evidence type="ECO:0000256" key="8">
    <source>
        <dbReference type="ARBA" id="ARBA00022737"/>
    </source>
</evidence>